<dbReference type="InterPro" id="IPR011044">
    <property type="entry name" value="Quino_amine_DH_bsu"/>
</dbReference>
<dbReference type="SUPFAM" id="SSF69318">
    <property type="entry name" value="Integrin alpha N-terminal domain"/>
    <property type="match status" value="1"/>
</dbReference>
<evidence type="ECO:0000313" key="3">
    <source>
        <dbReference type="Proteomes" id="UP000002785"/>
    </source>
</evidence>
<evidence type="ECO:0000256" key="1">
    <source>
        <dbReference type="ARBA" id="ARBA00022729"/>
    </source>
</evidence>
<dbReference type="InterPro" id="IPR028994">
    <property type="entry name" value="Integrin_alpha_N"/>
</dbReference>
<dbReference type="HOGENOM" id="CLU_021583_0_0_11"/>
<sequence length="748" mass="78948">MRNRLPKPVWWLLTSVVSRGGMWPRGKTRPAGAPFLLPWGGTLTRRARIALALASLAALSAGTLTSAGPAAADTTPTPIATDGVWGIDYAAGYLTSVEYRPNGDQYVVGRQLSPDGSTVLEQATRGFAGTYADGTHLERVPCDAAGGCVPLRSTGTQSVGYFQVDEYDKERAQIWGTPTSYHGTEPAVTGGRFVDATGRYFVYDAASTGKQYVDAVNQYRAEDVRLTRSVTAASVWGSALWTPGSGNGVVTQYDLEGKKTVATVSTGAPCTVKELQVIGRWIYWNCGPTGTAGVYDRTAKKNIKVPSGPALVGDGYLVQHDRTAGKLMLTDYHSGTAAAARAIADLPAGNTADQRRLTWSVDKFGGGIAYVDAGHTIRTVPSGVPAQSLGKIEADLDNDYFDASGRNSGNMAWMSTWQLNKPAAWTFTVKNAQGRVDRTLRGSGTAIDLAWDGKTDSGAYAYNGVKSWTLTATAADGGGTYTTSGKVALSGGRQGHHDMGGYAYGELVTLNSSGTLSLQYTNGGGKFDWKQNASGWPAGTVAVPFGDMGKDRCAEILVRMPNGELRRYAGKCGEGSYAPASSHTSLGTGWNAYNVLTAPGDLTGDGRTDLLARKASTGDVYLFANDGASKLKPGVKIRSWATYKKIVGAGDLNGDGFGDVLVQDKAGALWRYDGTGTGQVKERVKVFSTWGTSYNVVVGVGDITGDGKNDLVSRDTGGNLYRNNGDGKGSFGARTKIATGWQGYKGLF</sequence>
<organism evidence="2 3">
    <name type="scientific">Streptomyces sviceus (strain ATCC 29083 / DSM 924 / JCM 4929 / NBRC 13980 / NCIMB 11184 / NRRL 5439 / UC 5370)</name>
    <dbReference type="NCBI Taxonomy" id="463191"/>
    <lineage>
        <taxon>Bacteria</taxon>
        <taxon>Bacillati</taxon>
        <taxon>Actinomycetota</taxon>
        <taxon>Actinomycetes</taxon>
        <taxon>Kitasatosporales</taxon>
        <taxon>Streptomycetaceae</taxon>
        <taxon>Streptomyces</taxon>
    </lineage>
</organism>
<gene>
    <name evidence="2" type="ORF">SSEG_02907</name>
</gene>
<dbReference type="eggNOG" id="COG3271">
    <property type="taxonomic scope" value="Bacteria"/>
</dbReference>
<dbReference type="InterPro" id="IPR013517">
    <property type="entry name" value="FG-GAP"/>
</dbReference>
<keyword evidence="3" id="KW-1185">Reference proteome</keyword>
<evidence type="ECO:0008006" key="4">
    <source>
        <dbReference type="Google" id="ProtNLM"/>
    </source>
</evidence>
<dbReference type="PANTHER" id="PTHR44103">
    <property type="entry name" value="PROPROTEIN CONVERTASE P"/>
    <property type="match status" value="1"/>
</dbReference>
<reference evidence="2" key="1">
    <citation type="submission" date="2009-10" db="EMBL/GenBank/DDBJ databases">
        <title>The genome sequence of Streptomyces sviceus strain ATCC 29083.</title>
        <authorList>
            <consortium name="The Broad Institute Genome Sequencing Platform"/>
            <consortium name="Broad Institute Microbial Sequencing Center"/>
            <person name="Fischbach M."/>
            <person name="Godfrey P."/>
            <person name="Ward D."/>
            <person name="Young S."/>
            <person name="Zeng Q."/>
            <person name="Koehrsen M."/>
            <person name="Alvarado L."/>
            <person name="Berlin A.M."/>
            <person name="Bochicchio J."/>
            <person name="Borenstein D."/>
            <person name="Chapman S.B."/>
            <person name="Chen Z."/>
            <person name="Engels R."/>
            <person name="Freedman E."/>
            <person name="Gellesch M."/>
            <person name="Goldberg J."/>
            <person name="Griggs A."/>
            <person name="Gujja S."/>
            <person name="Heilman E.R."/>
            <person name="Heiman D.I."/>
            <person name="Hepburn T.A."/>
            <person name="Howarth C."/>
            <person name="Jen D."/>
            <person name="Larson L."/>
            <person name="Lewis B."/>
            <person name="Mehta T."/>
            <person name="Park D."/>
            <person name="Pearson M."/>
            <person name="Richards J."/>
            <person name="Roberts A."/>
            <person name="Saif S."/>
            <person name="Shea T.D."/>
            <person name="Shenoy N."/>
            <person name="Sisk P."/>
            <person name="Stolte C."/>
            <person name="Sykes S.N."/>
            <person name="Thomson T."/>
            <person name="Walk T."/>
            <person name="White J."/>
            <person name="Yandava C."/>
            <person name="Straight P."/>
            <person name="Clardy J."/>
            <person name="Hung D."/>
            <person name="Kolter R."/>
            <person name="Mekalanos J."/>
            <person name="Walker S."/>
            <person name="Walsh C.T."/>
            <person name="Wieland-Brown L.C."/>
            <person name="Haas B."/>
            <person name="Nusbaum C."/>
            <person name="Birren B."/>
        </authorList>
    </citation>
    <scope>NUCLEOTIDE SEQUENCE [LARGE SCALE GENOMIC DNA]</scope>
    <source>
        <strain evidence="2">ATCC 29083</strain>
    </source>
</reference>
<dbReference type="SUPFAM" id="SSF50969">
    <property type="entry name" value="YVTN repeat-like/Quinoprotein amine dehydrogenase"/>
    <property type="match status" value="1"/>
</dbReference>
<dbReference type="Gene3D" id="2.60.40.4070">
    <property type="match status" value="1"/>
</dbReference>
<protein>
    <recommendedName>
        <fullName evidence="4">FG-GAP repeat domain-containing protein</fullName>
    </recommendedName>
</protein>
<proteinExistence type="predicted"/>
<dbReference type="AlphaFoldDB" id="B5HU22"/>
<dbReference type="PANTHER" id="PTHR44103:SF1">
    <property type="entry name" value="PROPROTEIN CONVERTASE P"/>
    <property type="match status" value="1"/>
</dbReference>
<evidence type="ECO:0000313" key="2">
    <source>
        <dbReference type="EMBL" id="EDY56327.1"/>
    </source>
</evidence>
<name>B5HU22_STRX2</name>
<dbReference type="EMBL" id="CM000951">
    <property type="protein sequence ID" value="EDY56327.1"/>
    <property type="molecule type" value="Genomic_DNA"/>
</dbReference>
<dbReference type="Gene3D" id="2.130.10.130">
    <property type="entry name" value="Integrin alpha, N-terminal"/>
    <property type="match status" value="1"/>
</dbReference>
<keyword evidence="1" id="KW-0732">Signal</keyword>
<dbReference type="Pfam" id="PF13517">
    <property type="entry name" value="FG-GAP_3"/>
    <property type="match status" value="1"/>
</dbReference>
<accession>B5HU22</accession>
<dbReference type="Proteomes" id="UP000002785">
    <property type="component" value="Chromosome"/>
</dbReference>